<feature type="transmembrane region" description="Helical" evidence="1">
    <location>
        <begin position="44"/>
        <end position="69"/>
    </location>
</feature>
<feature type="transmembrane region" description="Helical" evidence="1">
    <location>
        <begin position="147"/>
        <end position="164"/>
    </location>
</feature>
<feature type="domain" description="Acyltransferase 3" evidence="2">
    <location>
        <begin position="14"/>
        <end position="355"/>
    </location>
</feature>
<evidence type="ECO:0000256" key="1">
    <source>
        <dbReference type="SAM" id="Phobius"/>
    </source>
</evidence>
<feature type="transmembrane region" description="Helical" evidence="1">
    <location>
        <begin position="302"/>
        <end position="324"/>
    </location>
</feature>
<reference evidence="3 4" key="1">
    <citation type="submission" date="2021-04" db="EMBL/GenBank/DDBJ databases">
        <title>Chitinophaga sp. nov., isolated from the rhizosphere soil.</title>
        <authorList>
            <person name="He S."/>
        </authorList>
    </citation>
    <scope>NUCLEOTIDE SEQUENCE [LARGE SCALE GENOMIC DNA]</scope>
    <source>
        <strain evidence="3 4">2R12</strain>
    </source>
</reference>
<keyword evidence="1" id="KW-0472">Membrane</keyword>
<keyword evidence="3" id="KW-0012">Acyltransferase</keyword>
<organism evidence="3 4">
    <name type="scientific">Chitinophaga hostae</name>
    <dbReference type="NCBI Taxonomy" id="2831022"/>
    <lineage>
        <taxon>Bacteria</taxon>
        <taxon>Pseudomonadati</taxon>
        <taxon>Bacteroidota</taxon>
        <taxon>Chitinophagia</taxon>
        <taxon>Chitinophagales</taxon>
        <taxon>Chitinophagaceae</taxon>
        <taxon>Chitinophaga</taxon>
    </lineage>
</organism>
<feature type="transmembrane region" description="Helical" evidence="1">
    <location>
        <begin position="171"/>
        <end position="192"/>
    </location>
</feature>
<keyword evidence="1" id="KW-1133">Transmembrane helix</keyword>
<dbReference type="PANTHER" id="PTHR23028">
    <property type="entry name" value="ACETYLTRANSFERASE"/>
    <property type="match status" value="1"/>
</dbReference>
<evidence type="ECO:0000313" key="4">
    <source>
        <dbReference type="Proteomes" id="UP000676386"/>
    </source>
</evidence>
<evidence type="ECO:0000259" key="2">
    <source>
        <dbReference type="Pfam" id="PF01757"/>
    </source>
</evidence>
<dbReference type="InterPro" id="IPR002656">
    <property type="entry name" value="Acyl_transf_3_dom"/>
</dbReference>
<feature type="transmembrane region" description="Helical" evidence="1">
    <location>
        <begin position="90"/>
        <end position="108"/>
    </location>
</feature>
<name>A0ABS5IYM2_9BACT</name>
<feature type="transmembrane region" description="Helical" evidence="1">
    <location>
        <begin position="212"/>
        <end position="231"/>
    </location>
</feature>
<dbReference type="RefSeq" id="WP_211973186.1">
    <property type="nucleotide sequence ID" value="NZ_CBFHAM010000003.1"/>
</dbReference>
<sequence>MTHTATTTHNGKLIGLDHLRALAITMVLFYHYRMFGHPGWLDKMIGFGWTGVDLFFVLSGYLISSQLFAIMVQGKKIAVSEFYIKRIFRILPAYFVVLAIYFLFPAFHEREALPPLWKFLTFTQNFGFDIKQFGTFSHVWSLCVEEHFYLFFPLVLVAVSRSGIRKKGWLLLPALFVFGFLVRLYCWYQFIAPRLGADDFWITWYKHMYYPTYTRLDGLLAGVAIAALFAFRPVIKEKVIRRGNLMLGIGIVVLTGAWFLVEDQHSFYASIFGYPLIAAGYGLLVIAAVSPSCFLYRYNSRITALLAKLSFAMYLSHKGVIHLLQPVLEKTGLDAKGNIMFALCFLAAVVAALILNKAVEAPFLKLRQKVLGKKKERIQHRTPAPAGVMADQ</sequence>
<dbReference type="InterPro" id="IPR050879">
    <property type="entry name" value="Acyltransferase_3"/>
</dbReference>
<dbReference type="PANTHER" id="PTHR23028:SF53">
    <property type="entry name" value="ACYL_TRANSF_3 DOMAIN-CONTAINING PROTEIN"/>
    <property type="match status" value="1"/>
</dbReference>
<dbReference type="GO" id="GO:0016746">
    <property type="term" value="F:acyltransferase activity"/>
    <property type="evidence" value="ECO:0007669"/>
    <property type="project" value="UniProtKB-KW"/>
</dbReference>
<dbReference type="EMBL" id="JAGTXB010000005">
    <property type="protein sequence ID" value="MBS0028072.1"/>
    <property type="molecule type" value="Genomic_DNA"/>
</dbReference>
<feature type="transmembrane region" description="Helical" evidence="1">
    <location>
        <begin position="243"/>
        <end position="261"/>
    </location>
</feature>
<protein>
    <submittedName>
        <fullName evidence="3">Acyltransferase</fullName>
    </submittedName>
</protein>
<proteinExistence type="predicted"/>
<evidence type="ECO:0000313" key="3">
    <source>
        <dbReference type="EMBL" id="MBS0028072.1"/>
    </source>
</evidence>
<feature type="transmembrane region" description="Helical" evidence="1">
    <location>
        <begin position="339"/>
        <end position="359"/>
    </location>
</feature>
<accession>A0ABS5IYM2</accession>
<keyword evidence="3" id="KW-0808">Transferase</keyword>
<feature type="transmembrane region" description="Helical" evidence="1">
    <location>
        <begin position="12"/>
        <end position="32"/>
    </location>
</feature>
<gene>
    <name evidence="3" type="ORF">KE626_12210</name>
</gene>
<dbReference type="Pfam" id="PF01757">
    <property type="entry name" value="Acyl_transf_3"/>
    <property type="match status" value="1"/>
</dbReference>
<comment type="caution">
    <text evidence="3">The sequence shown here is derived from an EMBL/GenBank/DDBJ whole genome shotgun (WGS) entry which is preliminary data.</text>
</comment>
<feature type="transmembrane region" description="Helical" evidence="1">
    <location>
        <begin position="267"/>
        <end position="290"/>
    </location>
</feature>
<dbReference type="Proteomes" id="UP000676386">
    <property type="component" value="Unassembled WGS sequence"/>
</dbReference>
<keyword evidence="4" id="KW-1185">Reference proteome</keyword>
<keyword evidence="1" id="KW-0812">Transmembrane</keyword>